<dbReference type="Pfam" id="PF13505">
    <property type="entry name" value="OMP_b-brl"/>
    <property type="match status" value="1"/>
</dbReference>
<comment type="caution">
    <text evidence="4">The sequence shown here is derived from an EMBL/GenBank/DDBJ whole genome shotgun (WGS) entry which is preliminary data.</text>
</comment>
<dbReference type="EMBL" id="BSPD01000033">
    <property type="protein sequence ID" value="GLS25661.1"/>
    <property type="molecule type" value="Genomic_DNA"/>
</dbReference>
<dbReference type="AlphaFoldDB" id="A0AA37T896"/>
<dbReference type="RefSeq" id="WP_232594224.1">
    <property type="nucleotide sequence ID" value="NZ_BSPD01000033.1"/>
</dbReference>
<evidence type="ECO:0000259" key="3">
    <source>
        <dbReference type="Pfam" id="PF13505"/>
    </source>
</evidence>
<dbReference type="SUPFAM" id="SSF56925">
    <property type="entry name" value="OMPA-like"/>
    <property type="match status" value="1"/>
</dbReference>
<proteinExistence type="predicted"/>
<keyword evidence="5" id="KW-1185">Reference proteome</keyword>
<evidence type="ECO:0000313" key="5">
    <source>
        <dbReference type="Proteomes" id="UP001156870"/>
    </source>
</evidence>
<reference evidence="4 5" key="1">
    <citation type="journal article" date="2014" name="Int. J. Syst. Evol. Microbiol.">
        <title>Complete genome sequence of Corynebacterium casei LMG S-19264T (=DSM 44701T), isolated from a smear-ripened cheese.</title>
        <authorList>
            <consortium name="US DOE Joint Genome Institute (JGI-PGF)"/>
            <person name="Walter F."/>
            <person name="Albersmeier A."/>
            <person name="Kalinowski J."/>
            <person name="Ruckert C."/>
        </authorList>
    </citation>
    <scope>NUCLEOTIDE SEQUENCE [LARGE SCALE GENOMIC DNA]</scope>
    <source>
        <strain evidence="4 5">NBRC 110095</strain>
    </source>
</reference>
<dbReference type="InterPro" id="IPR006315">
    <property type="entry name" value="OM_autotransptr_brl_dom"/>
</dbReference>
<evidence type="ECO:0000256" key="2">
    <source>
        <dbReference type="SAM" id="SignalP"/>
    </source>
</evidence>
<dbReference type="InterPro" id="IPR027385">
    <property type="entry name" value="Beta-barrel_OMP"/>
</dbReference>
<sequence length="186" mass="20297">MFKKALMAATIAMATSITHAEGMYFGLSAGQSSIDISEFDDETSFTLSLGKKFSDYFAVEVAYSDLGEFEASFSDENFEEEAQIDVRLINLSAVGILPLSDSFELFAKAGVTHWRTSLDSRSIDGNFMSSIEIDNSGSDLSLGAGATAHLSDNFSLSFEYMLTEMNPAETDDYDVSNVSLGARWNF</sequence>
<dbReference type="NCBIfam" id="TIGR01414">
    <property type="entry name" value="autotrans_barl"/>
    <property type="match status" value="1"/>
</dbReference>
<dbReference type="Gene3D" id="2.40.160.20">
    <property type="match status" value="1"/>
</dbReference>
<feature type="signal peptide" evidence="2">
    <location>
        <begin position="1"/>
        <end position="20"/>
    </location>
</feature>
<evidence type="ECO:0000256" key="1">
    <source>
        <dbReference type="ARBA" id="ARBA00022729"/>
    </source>
</evidence>
<accession>A0AA37T896</accession>
<protein>
    <recommendedName>
        <fullName evidence="3">Outer membrane protein beta-barrel domain-containing protein</fullName>
    </recommendedName>
</protein>
<feature type="chain" id="PRO_5041363416" description="Outer membrane protein beta-barrel domain-containing protein" evidence="2">
    <location>
        <begin position="21"/>
        <end position="186"/>
    </location>
</feature>
<keyword evidence="1 2" id="KW-0732">Signal</keyword>
<dbReference type="Proteomes" id="UP001156870">
    <property type="component" value="Unassembled WGS sequence"/>
</dbReference>
<dbReference type="GO" id="GO:0019867">
    <property type="term" value="C:outer membrane"/>
    <property type="evidence" value="ECO:0007669"/>
    <property type="project" value="InterPro"/>
</dbReference>
<dbReference type="InterPro" id="IPR011250">
    <property type="entry name" value="OMP/PagP_B-barrel"/>
</dbReference>
<feature type="domain" description="Outer membrane protein beta-barrel" evidence="3">
    <location>
        <begin position="5"/>
        <end position="186"/>
    </location>
</feature>
<evidence type="ECO:0000313" key="4">
    <source>
        <dbReference type="EMBL" id="GLS25661.1"/>
    </source>
</evidence>
<name>A0AA37T896_9GAMM</name>
<gene>
    <name evidence="4" type="ORF">GCM10007877_13750</name>
</gene>
<organism evidence="4 5">
    <name type="scientific">Marinibactrum halimedae</name>
    <dbReference type="NCBI Taxonomy" id="1444977"/>
    <lineage>
        <taxon>Bacteria</taxon>
        <taxon>Pseudomonadati</taxon>
        <taxon>Pseudomonadota</taxon>
        <taxon>Gammaproteobacteria</taxon>
        <taxon>Cellvibrionales</taxon>
        <taxon>Cellvibrionaceae</taxon>
        <taxon>Marinibactrum</taxon>
    </lineage>
</organism>